<gene>
    <name evidence="5" type="ORF">G4V63_29960</name>
</gene>
<dbReference type="Gene3D" id="1.10.10.10">
    <property type="entry name" value="Winged helix-like DNA-binding domain superfamily/Winged helix DNA-binding domain"/>
    <property type="match status" value="1"/>
</dbReference>
<dbReference type="Pfam" id="PF03472">
    <property type="entry name" value="Autoind_bind"/>
    <property type="match status" value="1"/>
</dbReference>
<dbReference type="Pfam" id="PF00196">
    <property type="entry name" value="GerE"/>
    <property type="match status" value="1"/>
</dbReference>
<evidence type="ECO:0000256" key="3">
    <source>
        <dbReference type="ARBA" id="ARBA00023163"/>
    </source>
</evidence>
<dbReference type="CDD" id="cd06170">
    <property type="entry name" value="LuxR_C_like"/>
    <property type="match status" value="1"/>
</dbReference>
<keyword evidence="1" id="KW-0805">Transcription regulation</keyword>
<keyword evidence="6" id="KW-1185">Reference proteome</keyword>
<feature type="domain" description="HTH luxR-type" evidence="4">
    <location>
        <begin position="174"/>
        <end position="239"/>
    </location>
</feature>
<keyword evidence="2" id="KW-0238">DNA-binding</keyword>
<dbReference type="GO" id="GO:0006355">
    <property type="term" value="P:regulation of DNA-templated transcription"/>
    <property type="evidence" value="ECO:0007669"/>
    <property type="project" value="InterPro"/>
</dbReference>
<protein>
    <recommendedName>
        <fullName evidence="4">HTH luxR-type domain-containing protein</fullName>
    </recommendedName>
</protein>
<dbReference type="SMART" id="SM00421">
    <property type="entry name" value="HTH_LUXR"/>
    <property type="match status" value="1"/>
</dbReference>
<name>A0A7C9VS66_9BRAD</name>
<keyword evidence="3" id="KW-0804">Transcription</keyword>
<dbReference type="InterPro" id="IPR005143">
    <property type="entry name" value="TF_LuxR_autoind-bd_dom"/>
</dbReference>
<dbReference type="PANTHER" id="PTHR44688:SF16">
    <property type="entry name" value="DNA-BINDING TRANSCRIPTIONAL ACTIVATOR DEVR_DOSR"/>
    <property type="match status" value="1"/>
</dbReference>
<dbReference type="InterPro" id="IPR016032">
    <property type="entry name" value="Sig_transdc_resp-reg_C-effctor"/>
</dbReference>
<dbReference type="Gene3D" id="3.30.450.80">
    <property type="entry name" value="Transcription factor LuxR-like, autoinducer-binding domain"/>
    <property type="match status" value="1"/>
</dbReference>
<dbReference type="EMBL" id="JAAMRR010001534">
    <property type="protein sequence ID" value="NGX99271.1"/>
    <property type="molecule type" value="Genomic_DNA"/>
</dbReference>
<dbReference type="GO" id="GO:0003677">
    <property type="term" value="F:DNA binding"/>
    <property type="evidence" value="ECO:0007669"/>
    <property type="project" value="UniProtKB-KW"/>
</dbReference>
<dbReference type="Proteomes" id="UP000480266">
    <property type="component" value="Unassembled WGS sequence"/>
</dbReference>
<dbReference type="InterPro" id="IPR036388">
    <property type="entry name" value="WH-like_DNA-bd_sf"/>
</dbReference>
<evidence type="ECO:0000259" key="4">
    <source>
        <dbReference type="PROSITE" id="PS50043"/>
    </source>
</evidence>
<organism evidence="5 6">
    <name type="scientific">Candidatus Afipia apatlaquensis</name>
    <dbReference type="NCBI Taxonomy" id="2712852"/>
    <lineage>
        <taxon>Bacteria</taxon>
        <taxon>Pseudomonadati</taxon>
        <taxon>Pseudomonadota</taxon>
        <taxon>Alphaproteobacteria</taxon>
        <taxon>Hyphomicrobiales</taxon>
        <taxon>Nitrobacteraceae</taxon>
        <taxon>Afipia</taxon>
    </lineage>
</organism>
<comment type="caution">
    <text evidence="5">The sequence shown here is derived from an EMBL/GenBank/DDBJ whole genome shotgun (WGS) entry which is preliminary data.</text>
</comment>
<dbReference type="InterPro" id="IPR036693">
    <property type="entry name" value="TF_LuxR_autoind-bd_dom_sf"/>
</dbReference>
<dbReference type="SUPFAM" id="SSF46894">
    <property type="entry name" value="C-terminal effector domain of the bipartite response regulators"/>
    <property type="match status" value="1"/>
</dbReference>
<evidence type="ECO:0000313" key="6">
    <source>
        <dbReference type="Proteomes" id="UP000480266"/>
    </source>
</evidence>
<evidence type="ECO:0000313" key="5">
    <source>
        <dbReference type="EMBL" id="NGX99271.1"/>
    </source>
</evidence>
<evidence type="ECO:0000256" key="2">
    <source>
        <dbReference type="ARBA" id="ARBA00023125"/>
    </source>
</evidence>
<dbReference type="PROSITE" id="PS50043">
    <property type="entry name" value="HTH_LUXR_2"/>
    <property type="match status" value="1"/>
</dbReference>
<sequence>MKSVEHIFQEFIDAIHTAENEGDFERIAIRVAQRLGFRWFAYLRITDNEPILISSYPKSWTNRYFASRYQQLDPVVRRAALEHDLFTWSGEAAKPLGTRAQRDFFDEATTFGIRSGLTVPIRGGFGRVAAFTLASDDLSRMPDSLIGESKEIFQLLGLYFHSHLTAKLQLRVPVMTPTVTLTQRERQCLMWASRGKTAADIAVLAEITPRTASFHLDNARRKLGAVSIAQCVAEALRQGLLI</sequence>
<proteinExistence type="predicted"/>
<dbReference type="PANTHER" id="PTHR44688">
    <property type="entry name" value="DNA-BINDING TRANSCRIPTIONAL ACTIVATOR DEVR_DOSR"/>
    <property type="match status" value="1"/>
</dbReference>
<dbReference type="PRINTS" id="PR00038">
    <property type="entry name" value="HTHLUXR"/>
</dbReference>
<dbReference type="AlphaFoldDB" id="A0A7C9VS66"/>
<reference evidence="5" key="1">
    <citation type="submission" date="2020-02" db="EMBL/GenBank/DDBJ databases">
        <title>Draft genome sequence of Candidatus Afipia apatlaquensis IBT-C3, a potential strain for decolorization of textile dyes.</title>
        <authorList>
            <person name="Sanchez-Reyes A."/>
            <person name="Breton-Deval L."/>
            <person name="Mangelson H."/>
            <person name="Sanchez-Flores A."/>
        </authorList>
    </citation>
    <scope>NUCLEOTIDE SEQUENCE [LARGE SCALE GENOMIC DNA]</scope>
    <source>
        <strain evidence="5">IBT-C3</strain>
    </source>
</reference>
<evidence type="ECO:0000256" key="1">
    <source>
        <dbReference type="ARBA" id="ARBA00023015"/>
    </source>
</evidence>
<dbReference type="SUPFAM" id="SSF75516">
    <property type="entry name" value="Pheromone-binding domain of LuxR-like quorum-sensing transcription factors"/>
    <property type="match status" value="1"/>
</dbReference>
<dbReference type="InterPro" id="IPR000792">
    <property type="entry name" value="Tscrpt_reg_LuxR_C"/>
</dbReference>
<accession>A0A7C9VS66</accession>